<dbReference type="Gene3D" id="1.20.1600.10">
    <property type="entry name" value="Outer membrane efflux proteins (OEP)"/>
    <property type="match status" value="1"/>
</dbReference>
<dbReference type="Proteomes" id="UP001597061">
    <property type="component" value="Unassembled WGS sequence"/>
</dbReference>
<feature type="transmembrane region" description="Helical" evidence="9">
    <location>
        <begin position="14"/>
        <end position="36"/>
    </location>
</feature>
<dbReference type="InterPro" id="IPR004763">
    <property type="entry name" value="CusA-like"/>
</dbReference>
<protein>
    <submittedName>
        <fullName evidence="10">CusA/CzcA family heavy metal efflux RND transporter</fullName>
    </submittedName>
</protein>
<keyword evidence="4" id="KW-1003">Cell membrane</keyword>
<dbReference type="Pfam" id="PF00873">
    <property type="entry name" value="ACR_tran"/>
    <property type="match status" value="1"/>
</dbReference>
<evidence type="ECO:0000256" key="3">
    <source>
        <dbReference type="ARBA" id="ARBA00022448"/>
    </source>
</evidence>
<keyword evidence="5 9" id="KW-0812">Transmembrane</keyword>
<dbReference type="NCBIfam" id="TIGR00914">
    <property type="entry name" value="2A0601"/>
    <property type="match status" value="1"/>
</dbReference>
<keyword evidence="7 9" id="KW-0472">Membrane</keyword>
<keyword evidence="8" id="KW-0175">Coiled coil</keyword>
<evidence type="ECO:0000313" key="10">
    <source>
        <dbReference type="EMBL" id="MFD0989426.1"/>
    </source>
</evidence>
<dbReference type="PRINTS" id="PR00702">
    <property type="entry name" value="ACRIFLAVINRP"/>
</dbReference>
<evidence type="ECO:0000256" key="2">
    <source>
        <dbReference type="ARBA" id="ARBA00010942"/>
    </source>
</evidence>
<dbReference type="InterPro" id="IPR001036">
    <property type="entry name" value="Acrflvin-R"/>
</dbReference>
<evidence type="ECO:0000256" key="4">
    <source>
        <dbReference type="ARBA" id="ARBA00022475"/>
    </source>
</evidence>
<evidence type="ECO:0000256" key="7">
    <source>
        <dbReference type="ARBA" id="ARBA00023136"/>
    </source>
</evidence>
<feature type="transmembrane region" description="Helical" evidence="9">
    <location>
        <begin position="1008"/>
        <end position="1034"/>
    </location>
</feature>
<accession>A0ABW3JH79</accession>
<feature type="transmembrane region" description="Helical" evidence="9">
    <location>
        <begin position="340"/>
        <end position="359"/>
    </location>
</feature>
<dbReference type="SUPFAM" id="SSF82714">
    <property type="entry name" value="Multidrug efflux transporter AcrB TolC docking domain, DN and DC subdomains"/>
    <property type="match status" value="2"/>
</dbReference>
<evidence type="ECO:0000256" key="5">
    <source>
        <dbReference type="ARBA" id="ARBA00022692"/>
    </source>
</evidence>
<dbReference type="InterPro" id="IPR027463">
    <property type="entry name" value="AcrB_DN_DC_subdom"/>
</dbReference>
<feature type="transmembrane region" description="Helical" evidence="9">
    <location>
        <begin position="878"/>
        <end position="897"/>
    </location>
</feature>
<feature type="transmembrane region" description="Helical" evidence="9">
    <location>
        <begin position="484"/>
        <end position="507"/>
    </location>
</feature>
<feature type="transmembrane region" description="Helical" evidence="9">
    <location>
        <begin position="979"/>
        <end position="996"/>
    </location>
</feature>
<dbReference type="SUPFAM" id="SSF56954">
    <property type="entry name" value="Outer membrane efflux proteins (OEP)"/>
    <property type="match status" value="1"/>
</dbReference>
<evidence type="ECO:0000256" key="8">
    <source>
        <dbReference type="SAM" id="Coils"/>
    </source>
</evidence>
<dbReference type="Gene3D" id="3.30.70.1430">
    <property type="entry name" value="Multidrug efflux transporter AcrB pore domain"/>
    <property type="match status" value="2"/>
</dbReference>
<comment type="similarity">
    <text evidence="2">Belongs to the resistance-nodulation-cell division (RND) (TC 2.A.6) family.</text>
</comment>
<evidence type="ECO:0000256" key="9">
    <source>
        <dbReference type="SAM" id="Phobius"/>
    </source>
</evidence>
<dbReference type="PANTHER" id="PTHR32063:SF24">
    <property type="entry name" value="CATION EFFLUX SYSTEM (ACRB_ACRD_ACRF FAMILY)"/>
    <property type="match status" value="1"/>
</dbReference>
<feature type="transmembrane region" description="Helical" evidence="9">
    <location>
        <begin position="392"/>
        <end position="416"/>
    </location>
</feature>
<dbReference type="RefSeq" id="WP_379925008.1">
    <property type="nucleotide sequence ID" value="NZ_JBHTJI010000001.1"/>
</dbReference>
<dbReference type="Gene3D" id="3.30.70.1320">
    <property type="entry name" value="Multidrug efflux transporter AcrB pore domain like"/>
    <property type="match status" value="1"/>
</dbReference>
<name>A0ABW3JH79_9FLAO</name>
<feature type="transmembrane region" description="Helical" evidence="9">
    <location>
        <begin position="904"/>
        <end position="923"/>
    </location>
</feature>
<feature type="transmembrane region" description="Helical" evidence="9">
    <location>
        <begin position="929"/>
        <end position="951"/>
    </location>
</feature>
<sequence length="1437" mass="159715">MLENIIKFSLKNKLVILLFIGSVIGFGIFSLTQIPIGAVPDITNNQVQVITTSRNLSTQDVEQFITYPVELEMANLPGVEEIRSVSKFGLSVVTIVFEDKLGTYLPRQLIAEKIKSATEKIPEGFGTPEMGPITTGLGEIYQYILDVKPEFKNRYSATELRTIQDWIVKRQLSGIPGVVEINTWGGNLKQYEVAINPEKLKAMNIDNMAVFDALEKNNSIAGGGYIEKTNKAFFIRGEGLVTSLEDIENIVIKNEGLPIYIKDVANVGFGSATRFGAITGNGEGEKVLGQVMMLKDSNSKEVIDAVKERVASIQNSLPEGVYINGFLERSELIGKTTFTVAENLILGSLIVIFVVVLLLGNLRSGLVVASVIPLCLLFAISLMNIFGIDANLMSLGAIDFGIIIDGAVIIVEFIAFQITSQSLKISSLSKANQQASIDNITQKSASKMMNSAIFGQLIILIVFIPILSLSGVEGKMFKPMALTFSFALIGAMIFCLTYVPVISSLFLKPEKQSDKNISVRLMQFLTKLYKPTIHWALENKKIVISGAGFLLAFSIWLFTTMGGEFVPTLDEGDFVIQPVLKTGTSLGKTIEITTKIEKTLLDNFPEVDQVVSRIGAAEVPTDPMSMEESDVIIKLKPKKEWVSAKSKDELADKFKEALSIIPGMEVEFTQPIEMRFNELITGVRADVAIKIFGEDLSILAKKANEIKSLIQHVEGASDIIIEKVEGLPQMSVTYNRSKIARYGLNISDINQLISMGFAGASAGTVFEGEKRFDLVIRLDNKHRTNIENLQNLYVDTPNGLKIPLSELAEIKYTTGPAKISRDDTKRRIVVGINVRNRDLQSVVDDVKHIIETKVKLPVGYNITYGGQFENLQSAKARLMIAVPVALVLIFILLHFAFGSIKEAVMVYSAIPLSAVGGVLLLWLRDLPFSISAGVGFIALFGIAVLNGIVLIEHFKELKEEGITNIEELIKRGTTERLRPVLLTAAAAALGFLPMAISTNAGAEVQRPLATVVIGGLVTATVLTLIVLPVLYAWFEEKKEIKMNKKTILPMVAILISLNINAQQKPLTIEETINLAIENNAHLKATSFKTDETNALIGSAFSFDKTSFYYHYDENNLAINGLPLKVFGISQDFKFPTVYFADKKVNKAKYNLQKSEYAIKLETLKRDVTLAYYNLIYSKNKAKTYKYLDSLYQNFANAAERRFQLGETNYLEMISAKSKRKQIETNYKQAQQDVTLAEEQLKKLVQTETIFTTKEPLKKLELQTISLQNNIGIVYYEHNEAVYKALHQQEKQNLLPDLSLEYFQGTNATLNGTIKGYQLGVKIPIFFSGNTSRIKASNIAKEVIQAEKQDYKVKLNSEHQMLLAKLQQYDEAINYYETQGKSLSEEIIKTAERTFKEGEIDFFQYIQSIETASDIELFYLSNIHGYNQTIIAINYLIL</sequence>
<feature type="transmembrane region" description="Helical" evidence="9">
    <location>
        <begin position="366"/>
        <end position="386"/>
    </location>
</feature>
<proteinExistence type="inferred from homology"/>
<dbReference type="Gene3D" id="1.20.1640.10">
    <property type="entry name" value="Multidrug efflux transporter AcrB transmembrane domain"/>
    <property type="match status" value="2"/>
</dbReference>
<keyword evidence="11" id="KW-1185">Reference proteome</keyword>
<evidence type="ECO:0000256" key="6">
    <source>
        <dbReference type="ARBA" id="ARBA00022989"/>
    </source>
</evidence>
<evidence type="ECO:0000256" key="1">
    <source>
        <dbReference type="ARBA" id="ARBA00004651"/>
    </source>
</evidence>
<gene>
    <name evidence="10" type="ORF">ACFQ1R_04925</name>
</gene>
<dbReference type="SUPFAM" id="SSF82866">
    <property type="entry name" value="Multidrug efflux transporter AcrB transmembrane domain"/>
    <property type="match status" value="2"/>
</dbReference>
<keyword evidence="3" id="KW-0813">Transport</keyword>
<feature type="transmembrane region" description="Helical" evidence="9">
    <location>
        <begin position="452"/>
        <end position="472"/>
    </location>
</feature>
<feature type="coiled-coil region" evidence="8">
    <location>
        <begin position="1212"/>
        <end position="1246"/>
    </location>
</feature>
<evidence type="ECO:0000313" key="11">
    <source>
        <dbReference type="Proteomes" id="UP001597061"/>
    </source>
</evidence>
<reference evidence="11" key="1">
    <citation type="journal article" date="2019" name="Int. J. Syst. Evol. Microbiol.">
        <title>The Global Catalogue of Microorganisms (GCM) 10K type strain sequencing project: providing services to taxonomists for standard genome sequencing and annotation.</title>
        <authorList>
            <consortium name="The Broad Institute Genomics Platform"/>
            <consortium name="The Broad Institute Genome Sequencing Center for Infectious Disease"/>
            <person name="Wu L."/>
            <person name="Ma J."/>
        </authorList>
    </citation>
    <scope>NUCLEOTIDE SEQUENCE [LARGE SCALE GENOMIC DNA]</scope>
    <source>
        <strain evidence="11">CCUG 62414</strain>
    </source>
</reference>
<dbReference type="Gene3D" id="3.30.2090.10">
    <property type="entry name" value="Multidrug efflux transporter AcrB TolC docking domain, DN and DC subdomains"/>
    <property type="match status" value="2"/>
</dbReference>
<comment type="subcellular location">
    <subcellularLocation>
        <location evidence="1">Cell membrane</location>
        <topology evidence="1">Multi-pass membrane protein</topology>
    </subcellularLocation>
</comment>
<dbReference type="PANTHER" id="PTHR32063">
    <property type="match status" value="1"/>
</dbReference>
<comment type="caution">
    <text evidence="10">The sequence shown here is derived from an EMBL/GenBank/DDBJ whole genome shotgun (WGS) entry which is preliminary data.</text>
</comment>
<feature type="transmembrane region" description="Helical" evidence="9">
    <location>
        <begin position="542"/>
        <end position="559"/>
    </location>
</feature>
<dbReference type="SUPFAM" id="SSF82693">
    <property type="entry name" value="Multidrug efflux transporter AcrB pore domain, PN1, PN2, PC1 and PC2 subdomains"/>
    <property type="match status" value="3"/>
</dbReference>
<organism evidence="10 11">
    <name type="scientific">Mariniflexile jejuense</name>
    <dbReference type="NCBI Taxonomy" id="1173582"/>
    <lineage>
        <taxon>Bacteria</taxon>
        <taxon>Pseudomonadati</taxon>
        <taxon>Bacteroidota</taxon>
        <taxon>Flavobacteriia</taxon>
        <taxon>Flavobacteriales</taxon>
        <taxon>Flavobacteriaceae</taxon>
        <taxon>Mariniflexile</taxon>
    </lineage>
</organism>
<dbReference type="EMBL" id="JBHTJI010000001">
    <property type="protein sequence ID" value="MFD0989426.1"/>
    <property type="molecule type" value="Genomic_DNA"/>
</dbReference>
<keyword evidence="6 9" id="KW-1133">Transmembrane helix</keyword>
<dbReference type="Gene3D" id="3.30.70.1440">
    <property type="entry name" value="Multidrug efflux transporter AcrB pore domain"/>
    <property type="match status" value="1"/>
</dbReference>